<keyword evidence="4" id="KW-0479">Metal-binding</keyword>
<gene>
    <name evidence="18" type="ORF">SLS63_004175</name>
</gene>
<evidence type="ECO:0000256" key="13">
    <source>
        <dbReference type="ARBA" id="ARBA00044502"/>
    </source>
</evidence>
<dbReference type="PANTHER" id="PTHR33353:SF9">
    <property type="entry name" value="ENDOGLUCANASE II"/>
    <property type="match status" value="1"/>
</dbReference>
<protein>
    <recommendedName>
        <fullName evidence="15">lytic cellulose monooxygenase (C4-dehydrogenating)</fullName>
        <ecNumber evidence="15">1.14.99.56</ecNumber>
    </recommendedName>
</protein>
<evidence type="ECO:0000256" key="7">
    <source>
        <dbReference type="ARBA" id="ARBA00023002"/>
    </source>
</evidence>
<feature type="domain" description="Auxiliary Activity family 9 catalytic" evidence="17">
    <location>
        <begin position="21"/>
        <end position="230"/>
    </location>
</feature>
<sequence>MKYTISAALATVLAANNVAAHATFQQLWVDGTDFDTSCARIPLSNSPVQDVTSKDMACNAGTSPAKAKCDVPAGSTVTVEMHQQPNDRSCSNEAIGGAHYGPVLVYMAAVDDASSAEGADAAWFKVFEDTWSSAGASGSDDNWGTKDLNTCCGKMDVPVPKDLAPGDYLLRAEAIALHAAGSEGGAQFYMTCYQITVSGDGTATAETVSIPGAYKAADPGIEINIYQAMTEYVAPGPAVYSGGSSKTAGSECTNCESTCAPGDAPAATAGSGSAASSTSAAVTSTSAAATSAAPASTTLATSVTSQAAAVATSTSESSAAAATTAAAAECKRRRSRIARNL</sequence>
<evidence type="ECO:0000259" key="17">
    <source>
        <dbReference type="Pfam" id="PF03443"/>
    </source>
</evidence>
<reference evidence="18 19" key="1">
    <citation type="submission" date="2024-02" db="EMBL/GenBank/DDBJ databases">
        <title>De novo assembly and annotation of 12 fungi associated with fruit tree decline syndrome in Ontario, Canada.</title>
        <authorList>
            <person name="Sulman M."/>
            <person name="Ellouze W."/>
            <person name="Ilyukhin E."/>
        </authorList>
    </citation>
    <scope>NUCLEOTIDE SEQUENCE [LARGE SCALE GENOMIC DNA]</scope>
    <source>
        <strain evidence="18 19">M169</strain>
    </source>
</reference>
<evidence type="ECO:0000256" key="8">
    <source>
        <dbReference type="ARBA" id="ARBA00023008"/>
    </source>
</evidence>
<organism evidence="18 19">
    <name type="scientific">Diaporthe eres</name>
    <name type="common">Phomopsis oblonga</name>
    <dbReference type="NCBI Taxonomy" id="83184"/>
    <lineage>
        <taxon>Eukaryota</taxon>
        <taxon>Fungi</taxon>
        <taxon>Dikarya</taxon>
        <taxon>Ascomycota</taxon>
        <taxon>Pezizomycotina</taxon>
        <taxon>Sordariomycetes</taxon>
        <taxon>Sordariomycetidae</taxon>
        <taxon>Diaporthales</taxon>
        <taxon>Diaporthaceae</taxon>
        <taxon>Diaporthe</taxon>
        <taxon>Diaporthe eres species complex</taxon>
    </lineage>
</organism>
<proteinExistence type="inferred from homology"/>
<evidence type="ECO:0000256" key="11">
    <source>
        <dbReference type="ARBA" id="ARBA00023277"/>
    </source>
</evidence>
<dbReference type="InterPro" id="IPR005103">
    <property type="entry name" value="AA9_LPMO"/>
</dbReference>
<evidence type="ECO:0000256" key="2">
    <source>
        <dbReference type="ARBA" id="ARBA00004613"/>
    </source>
</evidence>
<dbReference type="CDD" id="cd21175">
    <property type="entry name" value="LPMO_AA9"/>
    <property type="match status" value="1"/>
</dbReference>
<dbReference type="EC" id="1.14.99.56" evidence="15"/>
<evidence type="ECO:0000256" key="5">
    <source>
        <dbReference type="ARBA" id="ARBA00022729"/>
    </source>
</evidence>
<comment type="catalytic activity">
    <reaction evidence="14">
        <text>[(1-&gt;4)-beta-D-glucosyl]n+m + reduced acceptor + O2 = 4-dehydro-beta-D-glucosyl-[(1-&gt;4)-beta-D-glucosyl]n-1 + [(1-&gt;4)-beta-D-glucosyl]m + acceptor + H2O.</text>
        <dbReference type="EC" id="1.14.99.56"/>
    </reaction>
</comment>
<feature type="signal peptide" evidence="16">
    <location>
        <begin position="1"/>
        <end position="20"/>
    </location>
</feature>
<keyword evidence="10" id="KW-1015">Disulfide bond</keyword>
<evidence type="ECO:0000256" key="14">
    <source>
        <dbReference type="ARBA" id="ARBA00045077"/>
    </source>
</evidence>
<feature type="chain" id="PRO_5046026812" description="lytic cellulose monooxygenase (C4-dehydrogenating)" evidence="16">
    <location>
        <begin position="21"/>
        <end position="341"/>
    </location>
</feature>
<keyword evidence="12" id="KW-0624">Polysaccharide degradation</keyword>
<evidence type="ECO:0000256" key="15">
    <source>
        <dbReference type="ARBA" id="ARBA00047174"/>
    </source>
</evidence>
<evidence type="ECO:0000256" key="3">
    <source>
        <dbReference type="ARBA" id="ARBA00022525"/>
    </source>
</evidence>
<evidence type="ECO:0000313" key="18">
    <source>
        <dbReference type="EMBL" id="KAK7735187.1"/>
    </source>
</evidence>
<accession>A0ABR1PF35</accession>
<keyword evidence="8" id="KW-0186">Copper</keyword>
<keyword evidence="11" id="KW-0119">Carbohydrate metabolism</keyword>
<comment type="similarity">
    <text evidence="13">Belongs to the polysaccharide monooxygenase AA9 family.</text>
</comment>
<dbReference type="InterPro" id="IPR049892">
    <property type="entry name" value="AA9"/>
</dbReference>
<evidence type="ECO:0000256" key="9">
    <source>
        <dbReference type="ARBA" id="ARBA00023033"/>
    </source>
</evidence>
<name>A0ABR1PF35_DIAER</name>
<dbReference type="Proteomes" id="UP001430848">
    <property type="component" value="Unassembled WGS sequence"/>
</dbReference>
<dbReference type="EMBL" id="JAKNSF020000014">
    <property type="protein sequence ID" value="KAK7735187.1"/>
    <property type="molecule type" value="Genomic_DNA"/>
</dbReference>
<keyword evidence="3" id="KW-0964">Secreted</keyword>
<evidence type="ECO:0000256" key="16">
    <source>
        <dbReference type="SAM" id="SignalP"/>
    </source>
</evidence>
<evidence type="ECO:0000256" key="12">
    <source>
        <dbReference type="ARBA" id="ARBA00023326"/>
    </source>
</evidence>
<keyword evidence="6" id="KW-0136">Cellulose degradation</keyword>
<comment type="caution">
    <text evidence="18">The sequence shown here is derived from an EMBL/GenBank/DDBJ whole genome shotgun (WGS) entry which is preliminary data.</text>
</comment>
<evidence type="ECO:0000256" key="10">
    <source>
        <dbReference type="ARBA" id="ARBA00023157"/>
    </source>
</evidence>
<evidence type="ECO:0000313" key="19">
    <source>
        <dbReference type="Proteomes" id="UP001430848"/>
    </source>
</evidence>
<keyword evidence="19" id="KW-1185">Reference proteome</keyword>
<dbReference type="PANTHER" id="PTHR33353">
    <property type="entry name" value="PUTATIVE (AFU_ORTHOLOGUE AFUA_1G12560)-RELATED"/>
    <property type="match status" value="1"/>
</dbReference>
<comment type="subcellular location">
    <subcellularLocation>
        <location evidence="2">Secreted</location>
    </subcellularLocation>
</comment>
<keyword evidence="9" id="KW-0503">Monooxygenase</keyword>
<keyword evidence="7" id="KW-0560">Oxidoreductase</keyword>
<evidence type="ECO:0000256" key="4">
    <source>
        <dbReference type="ARBA" id="ARBA00022723"/>
    </source>
</evidence>
<keyword evidence="5 16" id="KW-0732">Signal</keyword>
<dbReference type="Pfam" id="PF03443">
    <property type="entry name" value="AA9"/>
    <property type="match status" value="1"/>
</dbReference>
<dbReference type="Gene3D" id="2.70.50.70">
    <property type="match status" value="1"/>
</dbReference>
<evidence type="ECO:0000256" key="6">
    <source>
        <dbReference type="ARBA" id="ARBA00023001"/>
    </source>
</evidence>
<comment type="cofactor">
    <cofactor evidence="1">
        <name>Cu(2+)</name>
        <dbReference type="ChEBI" id="CHEBI:29036"/>
    </cofactor>
</comment>
<evidence type="ECO:0000256" key="1">
    <source>
        <dbReference type="ARBA" id="ARBA00001973"/>
    </source>
</evidence>